<accession>A0A5B8U026</accession>
<proteinExistence type="predicted"/>
<evidence type="ECO:0008006" key="4">
    <source>
        <dbReference type="Google" id="ProtNLM"/>
    </source>
</evidence>
<name>A0A5B8U026_9ACTN</name>
<reference evidence="2 3" key="1">
    <citation type="journal article" date="2018" name="J. Microbiol.">
        <title>Baekduia soli gen. nov., sp. nov., a novel bacterium isolated from the soil of Baekdu Mountain and proposal of a novel family name, Baekduiaceae fam. nov.</title>
        <authorList>
            <person name="An D.S."/>
            <person name="Siddiqi M.Z."/>
            <person name="Kim K.H."/>
            <person name="Yu H.S."/>
            <person name="Im W.T."/>
        </authorList>
    </citation>
    <scope>NUCLEOTIDE SEQUENCE [LARGE SCALE GENOMIC DNA]</scope>
    <source>
        <strain evidence="2 3">BR7-21</strain>
    </source>
</reference>
<evidence type="ECO:0000256" key="1">
    <source>
        <dbReference type="SAM" id="MobiDB-lite"/>
    </source>
</evidence>
<dbReference type="EMBL" id="CP042430">
    <property type="protein sequence ID" value="QEC46339.1"/>
    <property type="molecule type" value="Genomic_DNA"/>
</dbReference>
<protein>
    <recommendedName>
        <fullName evidence="4">ABM domain-containing protein</fullName>
    </recommendedName>
</protein>
<feature type="region of interest" description="Disordered" evidence="1">
    <location>
        <begin position="74"/>
        <end position="96"/>
    </location>
</feature>
<dbReference type="AlphaFoldDB" id="A0A5B8U026"/>
<dbReference type="RefSeq" id="WP_146915433.1">
    <property type="nucleotide sequence ID" value="NZ_CP042430.1"/>
</dbReference>
<dbReference type="OrthoDB" id="3383875at2"/>
<dbReference type="Proteomes" id="UP000321805">
    <property type="component" value="Chromosome"/>
</dbReference>
<dbReference type="KEGG" id="bsol:FSW04_01260"/>
<sequence length="96" mass="10090">MYAVVRSYSGQGASEVFDLIEQKAKDVESLLSGVPGFVSYTAVRRDDGGVTVTVCKDKAGTDESTRRAAEFVKENASAPGNPPAITEGDAVVQFSS</sequence>
<evidence type="ECO:0000313" key="3">
    <source>
        <dbReference type="Proteomes" id="UP000321805"/>
    </source>
</evidence>
<organism evidence="2 3">
    <name type="scientific">Baekduia soli</name>
    <dbReference type="NCBI Taxonomy" id="496014"/>
    <lineage>
        <taxon>Bacteria</taxon>
        <taxon>Bacillati</taxon>
        <taxon>Actinomycetota</taxon>
        <taxon>Thermoleophilia</taxon>
        <taxon>Solirubrobacterales</taxon>
        <taxon>Baekduiaceae</taxon>
        <taxon>Baekduia</taxon>
    </lineage>
</organism>
<gene>
    <name evidence="2" type="ORF">FSW04_01260</name>
</gene>
<evidence type="ECO:0000313" key="2">
    <source>
        <dbReference type="EMBL" id="QEC46339.1"/>
    </source>
</evidence>
<keyword evidence="3" id="KW-1185">Reference proteome</keyword>